<evidence type="ECO:0008006" key="9">
    <source>
        <dbReference type="Google" id="ProtNLM"/>
    </source>
</evidence>
<feature type="disulfide bond" evidence="3">
    <location>
        <begin position="604"/>
        <end position="616"/>
    </location>
</feature>
<name>A0A4Z1J5L0_9HELO</name>
<feature type="domain" description="Chitin-binding type-1" evidence="5">
    <location>
        <begin position="520"/>
        <end position="567"/>
    </location>
</feature>
<evidence type="ECO:0000313" key="7">
    <source>
        <dbReference type="EMBL" id="TGO68995.1"/>
    </source>
</evidence>
<feature type="domain" description="LysM" evidence="6">
    <location>
        <begin position="188"/>
        <end position="234"/>
    </location>
</feature>
<dbReference type="SMART" id="SM00270">
    <property type="entry name" value="ChtBD1"/>
    <property type="match status" value="3"/>
</dbReference>
<feature type="disulfide bond" evidence="3">
    <location>
        <begin position="609"/>
        <end position="623"/>
    </location>
</feature>
<feature type="chain" id="PRO_5021363509" description="Carbohydrate-binding module family 18 protein" evidence="4">
    <location>
        <begin position="21"/>
        <end position="705"/>
    </location>
</feature>
<dbReference type="CDD" id="cd00118">
    <property type="entry name" value="LysM"/>
    <property type="match status" value="2"/>
</dbReference>
<evidence type="ECO:0000313" key="8">
    <source>
        <dbReference type="Proteomes" id="UP000297229"/>
    </source>
</evidence>
<dbReference type="Pfam" id="PF00187">
    <property type="entry name" value="Chitin_bind_1"/>
    <property type="match status" value="2"/>
</dbReference>
<dbReference type="GO" id="GO:0008061">
    <property type="term" value="F:chitin binding"/>
    <property type="evidence" value="ECO:0007669"/>
    <property type="project" value="UniProtKB-UniRule"/>
</dbReference>
<gene>
    <name evidence="7" type="ORF">BELL_0797g00020</name>
</gene>
<keyword evidence="4" id="KW-0732">Signal</keyword>
<dbReference type="PROSITE" id="PS50941">
    <property type="entry name" value="CHIT_BIND_I_2"/>
    <property type="match status" value="3"/>
</dbReference>
<dbReference type="Gene3D" id="3.10.350.10">
    <property type="entry name" value="LysM domain"/>
    <property type="match status" value="4"/>
</dbReference>
<dbReference type="SMART" id="SM00257">
    <property type="entry name" value="LysM"/>
    <property type="match status" value="2"/>
</dbReference>
<feature type="disulfide bond" evidence="3">
    <location>
        <begin position="676"/>
        <end position="690"/>
    </location>
</feature>
<dbReference type="SUPFAM" id="SSF57016">
    <property type="entry name" value="Plant lectins/antimicrobial peptides"/>
    <property type="match status" value="3"/>
</dbReference>
<dbReference type="STRING" id="278938.A0A4Z1J5L0"/>
<dbReference type="InterPro" id="IPR018392">
    <property type="entry name" value="LysM"/>
</dbReference>
<dbReference type="PROSITE" id="PS51782">
    <property type="entry name" value="LYSM"/>
    <property type="match status" value="3"/>
</dbReference>
<dbReference type="SUPFAM" id="SSF54106">
    <property type="entry name" value="LysM domain"/>
    <property type="match status" value="2"/>
</dbReference>
<evidence type="ECO:0000256" key="2">
    <source>
        <dbReference type="ARBA" id="ARBA00023026"/>
    </source>
</evidence>
<dbReference type="PANTHER" id="PTHR34997">
    <property type="entry name" value="AM15"/>
    <property type="match status" value="1"/>
</dbReference>
<dbReference type="Pfam" id="PF01476">
    <property type="entry name" value="LysM"/>
    <property type="match status" value="2"/>
</dbReference>
<dbReference type="InterPro" id="IPR036779">
    <property type="entry name" value="LysM_dom_sf"/>
</dbReference>
<accession>A0A4Z1J5L0</accession>
<reference evidence="7 8" key="1">
    <citation type="submission" date="2017-12" db="EMBL/GenBank/DDBJ databases">
        <title>Comparative genomics of Botrytis spp.</title>
        <authorList>
            <person name="Valero-Jimenez C.A."/>
            <person name="Tapia P."/>
            <person name="Veloso J."/>
            <person name="Silva-Moreno E."/>
            <person name="Staats M."/>
            <person name="Valdes J.H."/>
            <person name="Van Kan J.A.L."/>
        </authorList>
    </citation>
    <scope>NUCLEOTIDE SEQUENCE [LARGE SCALE GENOMIC DNA]</scope>
    <source>
        <strain evidence="7 8">Be9601</strain>
    </source>
</reference>
<evidence type="ECO:0000259" key="5">
    <source>
        <dbReference type="PROSITE" id="PS50941"/>
    </source>
</evidence>
<comment type="caution">
    <text evidence="3">Lacks conserved residue(s) required for the propagation of feature annotation.</text>
</comment>
<dbReference type="CDD" id="cd11618">
    <property type="entry name" value="ChtBD1_1"/>
    <property type="match status" value="3"/>
</dbReference>
<feature type="domain" description="Chitin-binding type-1" evidence="5">
    <location>
        <begin position="593"/>
        <end position="636"/>
    </location>
</feature>
<feature type="signal peptide" evidence="4">
    <location>
        <begin position="1"/>
        <end position="20"/>
    </location>
</feature>
<dbReference type="InterPro" id="IPR052210">
    <property type="entry name" value="LysM1-like"/>
</dbReference>
<dbReference type="AlphaFoldDB" id="A0A4Z1J5L0"/>
<dbReference type="Proteomes" id="UP000297229">
    <property type="component" value="Unassembled WGS sequence"/>
</dbReference>
<keyword evidence="2" id="KW-0843">Virulence</keyword>
<sequence length="705" mass="73512">MSRLQCSLIFALLLQPVVESQILLGAPQIEAPGNFSTACNATFSEDIACSITLYEVALGQLFPTVDDLSSICTDACLGALETLRAQQLLECSSSDLVVTAGETYPPTLTTDILLFTYNYTCIQDPWSQLDSPLGWDDDSARMYSSLTSSCGVTKYPVASPSPYSLDVTATVSSTANPSATTAAYACVSMYTIQEDDTCSSISESQQVATFYLMQANNLPGYCSEIPDPGTSLCIPQSCELYTVAANDTCYEIVQNHNVTFSSTQLISWNPNINKGCSNLNQLEGYQICVSYPGISTAASTGSASVTTPIASVPTNLAPNTTTECGEYYLVLDGDDCASISIAKGISLTDFYFLNPMVNSTCGNLWTDTYYCVEAVGNIATYLGYGGTSTTKNPCSQLDAPASCFVTTYPTTTPFTWPAVGTVTTTALLTNHTSLADLPLAPGTSGSCSQYAEYYQSKSNINSCGAIAHFYDITISDVVAWNPSLTYDARNTTSCVFLPGYRYCVAGTTTGSDGTSSISPNGLCGADNTNYTCEGSAFGDCCSEYGNCGSTSDFCGVGCQSRFGSCTVASATFSSVTDTATTTTALPTVTLSPDGSCGGDSGYTCESPNCCSESGYCGNTSDFCGVGCQPAFGICSTSSTTTTTTAAAAPTQIVSSNGGCGSDYDNWTCAGSTFGNCCSQYGFCGSSNTYCDVGSGCQTAFGECGS</sequence>
<feature type="domain" description="LysM" evidence="6">
    <location>
        <begin position="326"/>
        <end position="372"/>
    </location>
</feature>
<evidence type="ECO:0000256" key="4">
    <source>
        <dbReference type="SAM" id="SignalP"/>
    </source>
</evidence>
<keyword evidence="8" id="KW-1185">Reference proteome</keyword>
<organism evidence="7 8">
    <name type="scientific">Botrytis elliptica</name>
    <dbReference type="NCBI Taxonomy" id="278938"/>
    <lineage>
        <taxon>Eukaryota</taxon>
        <taxon>Fungi</taxon>
        <taxon>Dikarya</taxon>
        <taxon>Ascomycota</taxon>
        <taxon>Pezizomycotina</taxon>
        <taxon>Leotiomycetes</taxon>
        <taxon>Helotiales</taxon>
        <taxon>Sclerotiniaceae</taxon>
        <taxon>Botrytis</taxon>
    </lineage>
</organism>
<keyword evidence="1 3" id="KW-0147">Chitin-binding</keyword>
<feature type="domain" description="LysM" evidence="6">
    <location>
        <begin position="239"/>
        <end position="287"/>
    </location>
</feature>
<evidence type="ECO:0000256" key="3">
    <source>
        <dbReference type="PROSITE-ProRule" id="PRU00261"/>
    </source>
</evidence>
<feature type="disulfide bond" evidence="3">
    <location>
        <begin position="540"/>
        <end position="554"/>
    </location>
</feature>
<dbReference type="InterPro" id="IPR036861">
    <property type="entry name" value="Endochitinase-like_sf"/>
</dbReference>
<dbReference type="Gene3D" id="3.30.60.10">
    <property type="entry name" value="Endochitinase-like"/>
    <property type="match status" value="3"/>
</dbReference>
<dbReference type="PANTHER" id="PTHR34997:SF1">
    <property type="entry name" value="PEPTIDOGLYCAN-BINDING LYSIN DOMAIN"/>
    <property type="match status" value="1"/>
</dbReference>
<keyword evidence="3" id="KW-1015">Disulfide bond</keyword>
<dbReference type="InterPro" id="IPR001002">
    <property type="entry name" value="Chitin-bd_1"/>
</dbReference>
<feature type="domain" description="Chitin-binding type-1" evidence="5">
    <location>
        <begin position="656"/>
        <end position="705"/>
    </location>
</feature>
<dbReference type="EMBL" id="PQXM01000795">
    <property type="protein sequence ID" value="TGO68995.1"/>
    <property type="molecule type" value="Genomic_DNA"/>
</dbReference>
<comment type="caution">
    <text evidence="7">The sequence shown here is derived from an EMBL/GenBank/DDBJ whole genome shotgun (WGS) entry which is preliminary data.</text>
</comment>
<protein>
    <recommendedName>
        <fullName evidence="9">Carbohydrate-binding module family 18 protein</fullName>
    </recommendedName>
</protein>
<evidence type="ECO:0000256" key="1">
    <source>
        <dbReference type="ARBA" id="ARBA00022669"/>
    </source>
</evidence>
<proteinExistence type="predicted"/>
<evidence type="ECO:0000259" key="6">
    <source>
        <dbReference type="PROSITE" id="PS51782"/>
    </source>
</evidence>